<sequence>MFFDFGIFITSGLSFSDKFFTAIRLSRTVDVTVKVMKQDIAGNDPPPACLKSAREKQGDFL</sequence>
<organism evidence="3">
    <name type="scientific">Dissoconium aciculare CBS 342.82</name>
    <dbReference type="NCBI Taxonomy" id="1314786"/>
    <lineage>
        <taxon>Eukaryota</taxon>
        <taxon>Fungi</taxon>
        <taxon>Dikarya</taxon>
        <taxon>Ascomycota</taxon>
        <taxon>Pezizomycotina</taxon>
        <taxon>Dothideomycetes</taxon>
        <taxon>Dothideomycetidae</taxon>
        <taxon>Mycosphaerellales</taxon>
        <taxon>Dissoconiaceae</taxon>
        <taxon>Dissoconium</taxon>
    </lineage>
</organism>
<dbReference type="AlphaFoldDB" id="A0A6J3LTT6"/>
<reference evidence="3" key="1">
    <citation type="submission" date="2020-01" db="EMBL/GenBank/DDBJ databases">
        <authorList>
            <consortium name="DOE Joint Genome Institute"/>
            <person name="Haridas S."/>
            <person name="Albert R."/>
            <person name="Binder M."/>
            <person name="Bloem J."/>
            <person name="Labutti K."/>
            <person name="Salamov A."/>
            <person name="Andreopoulos B."/>
            <person name="Baker S.E."/>
            <person name="Barry K."/>
            <person name="Bills G."/>
            <person name="Bluhm B.H."/>
            <person name="Cannon C."/>
            <person name="Castanera R."/>
            <person name="Culley D.E."/>
            <person name="Daum C."/>
            <person name="Ezra D."/>
            <person name="Gonzalez J.B."/>
            <person name="Henrissat B."/>
            <person name="Kuo A."/>
            <person name="Liang C."/>
            <person name="Lipzen A."/>
            <person name="Lutzoni F."/>
            <person name="Magnuson J."/>
            <person name="Mondo S."/>
            <person name="Nolan M."/>
            <person name="Ohm R."/>
            <person name="Pangilinan J."/>
            <person name="Park H.-J."/>
            <person name="Ramirez L."/>
            <person name="Alfaro M."/>
            <person name="Sun H."/>
            <person name="Tritt A."/>
            <person name="Yoshinaga Y."/>
            <person name="Zwiers L.-H."/>
            <person name="Turgeon B.G."/>
            <person name="Goodwin S.B."/>
            <person name="Spatafora J.W."/>
            <person name="Crous P.W."/>
            <person name="Grigoriev I.V."/>
        </authorList>
    </citation>
    <scope>NUCLEOTIDE SEQUENCE</scope>
    <source>
        <strain evidence="3">CBS 342.82</strain>
    </source>
</reference>
<keyword evidence="2" id="KW-1185">Reference proteome</keyword>
<protein>
    <submittedName>
        <fullName evidence="3">Uncharacterized protein</fullName>
    </submittedName>
</protein>
<reference evidence="3" key="2">
    <citation type="submission" date="2020-04" db="EMBL/GenBank/DDBJ databases">
        <authorList>
            <consortium name="NCBI Genome Project"/>
        </authorList>
    </citation>
    <scope>NUCLEOTIDE SEQUENCE</scope>
    <source>
        <strain evidence="3">CBS 342.82</strain>
    </source>
</reference>
<gene>
    <name evidence="3" type="ORF">K489DRAFT_383933</name>
</gene>
<feature type="compositionally biased region" description="Basic and acidic residues" evidence="1">
    <location>
        <begin position="52"/>
        <end position="61"/>
    </location>
</feature>
<feature type="region of interest" description="Disordered" evidence="1">
    <location>
        <begin position="42"/>
        <end position="61"/>
    </location>
</feature>
<evidence type="ECO:0000313" key="2">
    <source>
        <dbReference type="Proteomes" id="UP000504637"/>
    </source>
</evidence>
<reference evidence="3" key="3">
    <citation type="submission" date="2025-08" db="UniProtKB">
        <authorList>
            <consortium name="RefSeq"/>
        </authorList>
    </citation>
    <scope>IDENTIFICATION</scope>
    <source>
        <strain evidence="3">CBS 342.82</strain>
    </source>
</reference>
<proteinExistence type="predicted"/>
<accession>A0A6J3LTT6</accession>
<dbReference type="RefSeq" id="XP_033456079.1">
    <property type="nucleotide sequence ID" value="XM_033605737.1"/>
</dbReference>
<evidence type="ECO:0000313" key="3">
    <source>
        <dbReference type="RefSeq" id="XP_033456079.1"/>
    </source>
</evidence>
<dbReference type="GeneID" id="54363537"/>
<evidence type="ECO:0000256" key="1">
    <source>
        <dbReference type="SAM" id="MobiDB-lite"/>
    </source>
</evidence>
<dbReference type="Proteomes" id="UP000504637">
    <property type="component" value="Unplaced"/>
</dbReference>
<name>A0A6J3LTT6_9PEZI</name>